<comment type="caution">
    <text evidence="2">The sequence shown here is derived from an EMBL/GenBank/DDBJ whole genome shotgun (WGS) entry which is preliminary data.</text>
</comment>
<evidence type="ECO:0000256" key="1">
    <source>
        <dbReference type="SAM" id="SignalP"/>
    </source>
</evidence>
<keyword evidence="1" id="KW-0732">Signal</keyword>
<dbReference type="RefSeq" id="WP_114372636.1">
    <property type="nucleotide sequence ID" value="NZ_QPEX01000045.1"/>
</dbReference>
<reference evidence="2 3" key="1">
    <citation type="submission" date="2018-07" db="EMBL/GenBank/DDBJ databases">
        <title>Comparative genomes isolates from brazilian mangrove.</title>
        <authorList>
            <person name="De Araujo J.E."/>
            <person name="Taketani R.G."/>
            <person name="Silva M.C.P."/>
            <person name="Lourenco M.V."/>
            <person name="Oliveira V.M."/>
            <person name="Andreote F.D."/>
        </authorList>
    </citation>
    <scope>NUCLEOTIDE SEQUENCE [LARGE SCALE GENOMIC DNA]</scope>
    <source>
        <strain evidence="2 3">HEX PRIS-MGV</strain>
    </source>
</reference>
<name>A0A368KL66_9BACT</name>
<dbReference type="Proteomes" id="UP000253562">
    <property type="component" value="Unassembled WGS sequence"/>
</dbReference>
<dbReference type="EMBL" id="QPEX01000045">
    <property type="protein sequence ID" value="RCS41434.1"/>
    <property type="molecule type" value="Genomic_DNA"/>
</dbReference>
<evidence type="ECO:0000313" key="2">
    <source>
        <dbReference type="EMBL" id="RCS41434.1"/>
    </source>
</evidence>
<protein>
    <recommendedName>
        <fullName evidence="4">OmpH family outer membrane protein</fullName>
    </recommendedName>
</protein>
<feature type="chain" id="PRO_5016621854" description="OmpH family outer membrane protein" evidence="1">
    <location>
        <begin position="22"/>
        <end position="187"/>
    </location>
</feature>
<dbReference type="AlphaFoldDB" id="A0A368KL66"/>
<organism evidence="2 3">
    <name type="scientific">Bremerella cremea</name>
    <dbReference type="NCBI Taxonomy" id="1031537"/>
    <lineage>
        <taxon>Bacteria</taxon>
        <taxon>Pseudomonadati</taxon>
        <taxon>Planctomycetota</taxon>
        <taxon>Planctomycetia</taxon>
        <taxon>Pirellulales</taxon>
        <taxon>Pirellulaceae</taxon>
        <taxon>Bremerella</taxon>
    </lineage>
</organism>
<proteinExistence type="predicted"/>
<dbReference type="PROSITE" id="PS51257">
    <property type="entry name" value="PROKAR_LIPOPROTEIN"/>
    <property type="match status" value="1"/>
</dbReference>
<gene>
    <name evidence="2" type="ORF">DTL42_23030</name>
</gene>
<accession>A0A368KL66</accession>
<evidence type="ECO:0008006" key="4">
    <source>
        <dbReference type="Google" id="ProtNLM"/>
    </source>
</evidence>
<dbReference type="OrthoDB" id="290385at2"/>
<feature type="signal peptide" evidence="1">
    <location>
        <begin position="1"/>
        <end position="21"/>
    </location>
</feature>
<evidence type="ECO:0000313" key="3">
    <source>
        <dbReference type="Proteomes" id="UP000253562"/>
    </source>
</evidence>
<sequence length="187" mass="20570">MMKSVWTAVFSVGVSSCFVMADEPLRWTPGQAEKVIGLYDELMESSDWQMAELIALGAKEKFGEEVPAIKRMLEKVEQAKADAKKETVTKKTEMPQKKAALVYMKVYSVEDLVVQRNEELSAGLKKIVTELETAIGEEAITKSNSSLAPFNTNLSIVVGATQEIHDQIAAHLKQMRAAKPAEPAVAK</sequence>